<comment type="caution">
    <text evidence="13">The sequence shown here is derived from an EMBL/GenBank/DDBJ whole genome shotgun (WGS) entry which is preliminary data.</text>
</comment>
<protein>
    <recommendedName>
        <fullName evidence="10">Imidazole glycerol phosphate synthase subunit HisH</fullName>
        <ecNumber evidence="10">4.3.2.10</ecNumber>
    </recommendedName>
    <alternativeName>
        <fullName evidence="10">IGP synthase glutaminase subunit</fullName>
        <ecNumber evidence="10">3.5.1.2</ecNumber>
    </alternativeName>
    <alternativeName>
        <fullName evidence="10">IGP synthase subunit HisH</fullName>
    </alternativeName>
    <alternativeName>
        <fullName evidence="10">ImGP synthase subunit HisH</fullName>
        <shortName evidence="10">IGPS subunit HisH</shortName>
    </alternativeName>
</protein>
<comment type="pathway">
    <text evidence="1 10">Amino-acid biosynthesis; L-histidine biosynthesis; L-histidine from 5-phospho-alpha-D-ribose 1-diphosphate: step 5/9.</text>
</comment>
<dbReference type="PROSITE" id="PS51273">
    <property type="entry name" value="GATASE_TYPE_1"/>
    <property type="match status" value="1"/>
</dbReference>
<comment type="catalytic activity">
    <reaction evidence="9 10">
        <text>L-glutamine + H2O = L-glutamate + NH4(+)</text>
        <dbReference type="Rhea" id="RHEA:15889"/>
        <dbReference type="ChEBI" id="CHEBI:15377"/>
        <dbReference type="ChEBI" id="CHEBI:28938"/>
        <dbReference type="ChEBI" id="CHEBI:29985"/>
        <dbReference type="ChEBI" id="CHEBI:58359"/>
        <dbReference type="EC" id="3.5.1.2"/>
    </reaction>
</comment>
<comment type="function">
    <text evidence="10">IGPS catalyzes the conversion of PRFAR and glutamine to IGP, AICAR and glutamate. The HisH subunit catalyzes the hydrolysis of glutamine to glutamate and ammonia as part of the synthesis of IGP and AICAR. The resulting ammonia molecule is channeled to the active site of HisF.</text>
</comment>
<dbReference type="CDD" id="cd01748">
    <property type="entry name" value="GATase1_IGP_Synthase"/>
    <property type="match status" value="1"/>
</dbReference>
<dbReference type="Proteomes" id="UP000051984">
    <property type="component" value="Unassembled WGS sequence"/>
</dbReference>
<accession>A0A0R1F3T3</accession>
<comment type="catalytic activity">
    <reaction evidence="8 10">
        <text>5-[(5-phospho-1-deoxy-D-ribulos-1-ylimino)methylamino]-1-(5-phospho-beta-D-ribosyl)imidazole-4-carboxamide + L-glutamine = D-erythro-1-(imidazol-4-yl)glycerol 3-phosphate + 5-amino-1-(5-phospho-beta-D-ribosyl)imidazole-4-carboxamide + L-glutamate + H(+)</text>
        <dbReference type="Rhea" id="RHEA:24793"/>
        <dbReference type="ChEBI" id="CHEBI:15378"/>
        <dbReference type="ChEBI" id="CHEBI:29985"/>
        <dbReference type="ChEBI" id="CHEBI:58278"/>
        <dbReference type="ChEBI" id="CHEBI:58359"/>
        <dbReference type="ChEBI" id="CHEBI:58475"/>
        <dbReference type="ChEBI" id="CHEBI:58525"/>
        <dbReference type="EC" id="4.3.2.10"/>
    </reaction>
</comment>
<keyword evidence="5 10" id="KW-0315">Glutamine amidotransferase</keyword>
<dbReference type="HAMAP" id="MF_00278">
    <property type="entry name" value="HisH"/>
    <property type="match status" value="1"/>
</dbReference>
<keyword evidence="7 10" id="KW-0456">Lyase</keyword>
<dbReference type="PATRIC" id="fig|1423816.3.peg.288"/>
<evidence type="ECO:0000256" key="2">
    <source>
        <dbReference type="ARBA" id="ARBA00011152"/>
    </source>
</evidence>
<dbReference type="RefSeq" id="WP_010488322.1">
    <property type="nucleotide sequence ID" value="NZ_AZCT01000001.1"/>
</dbReference>
<dbReference type="SUPFAM" id="SSF52317">
    <property type="entry name" value="Class I glutamine amidotransferase-like"/>
    <property type="match status" value="1"/>
</dbReference>
<keyword evidence="6 10" id="KW-0368">Histidine biosynthesis</keyword>
<dbReference type="PIRSF" id="PIRSF000495">
    <property type="entry name" value="Amidotransf_hisH"/>
    <property type="match status" value="1"/>
</dbReference>
<dbReference type="Gene3D" id="3.40.50.880">
    <property type="match status" value="1"/>
</dbReference>
<dbReference type="GO" id="GO:0005737">
    <property type="term" value="C:cytoplasm"/>
    <property type="evidence" value="ECO:0007669"/>
    <property type="project" value="UniProtKB-SubCell"/>
</dbReference>
<proteinExistence type="inferred from homology"/>
<feature type="active site" evidence="10 11">
    <location>
        <position position="181"/>
    </location>
</feature>
<keyword evidence="10" id="KW-0963">Cytoplasm</keyword>
<evidence type="ECO:0000256" key="8">
    <source>
        <dbReference type="ARBA" id="ARBA00047838"/>
    </source>
</evidence>
<reference evidence="13 14" key="1">
    <citation type="journal article" date="2015" name="Genome Announc.">
        <title>Expanding the biotechnology potential of lactobacilli through comparative genomics of 213 strains and associated genera.</title>
        <authorList>
            <person name="Sun Z."/>
            <person name="Harris H.M."/>
            <person name="McCann A."/>
            <person name="Guo C."/>
            <person name="Argimon S."/>
            <person name="Zhang W."/>
            <person name="Yang X."/>
            <person name="Jeffery I.B."/>
            <person name="Cooney J.C."/>
            <person name="Kagawa T.F."/>
            <person name="Liu W."/>
            <person name="Song Y."/>
            <person name="Salvetti E."/>
            <person name="Wrobel A."/>
            <person name="Rasinkangas P."/>
            <person name="Parkhill J."/>
            <person name="Rea M.C."/>
            <person name="O'Sullivan O."/>
            <person name="Ritari J."/>
            <person name="Douillard F.P."/>
            <person name="Paul Ross R."/>
            <person name="Yang R."/>
            <person name="Briner A.E."/>
            <person name="Felis G.E."/>
            <person name="de Vos W.M."/>
            <person name="Barrangou R."/>
            <person name="Klaenhammer T.R."/>
            <person name="Caufield P.W."/>
            <person name="Cui Y."/>
            <person name="Zhang H."/>
            <person name="O'Toole P.W."/>
        </authorList>
    </citation>
    <scope>NUCLEOTIDE SEQUENCE [LARGE SCALE GENOMIC DNA]</scope>
    <source>
        <strain evidence="13 14">DSM 20178</strain>
    </source>
</reference>
<evidence type="ECO:0000256" key="3">
    <source>
        <dbReference type="ARBA" id="ARBA00022605"/>
    </source>
</evidence>
<feature type="domain" description="Glutamine amidotransferase" evidence="12">
    <location>
        <begin position="37"/>
        <end position="186"/>
    </location>
</feature>
<dbReference type="GO" id="GO:0000107">
    <property type="term" value="F:imidazoleglycerol-phosphate synthase activity"/>
    <property type="evidence" value="ECO:0007669"/>
    <property type="project" value="UniProtKB-UniRule"/>
</dbReference>
<evidence type="ECO:0000256" key="9">
    <source>
        <dbReference type="ARBA" id="ARBA00049534"/>
    </source>
</evidence>
<dbReference type="AlphaFoldDB" id="A0A0R1F3T3"/>
<dbReference type="PROSITE" id="PS51274">
    <property type="entry name" value="GATASE_COBBQ"/>
    <property type="match status" value="1"/>
</dbReference>
<evidence type="ECO:0000256" key="6">
    <source>
        <dbReference type="ARBA" id="ARBA00023102"/>
    </source>
</evidence>
<dbReference type="EC" id="4.3.2.10" evidence="10"/>
<dbReference type="EC" id="3.5.1.2" evidence="10"/>
<comment type="subcellular location">
    <subcellularLocation>
        <location evidence="10">Cytoplasm</location>
    </subcellularLocation>
</comment>
<evidence type="ECO:0000313" key="13">
    <source>
        <dbReference type="EMBL" id="KRK13722.1"/>
    </source>
</evidence>
<evidence type="ECO:0000256" key="1">
    <source>
        <dbReference type="ARBA" id="ARBA00005091"/>
    </source>
</evidence>
<dbReference type="PANTHER" id="PTHR42701:SF1">
    <property type="entry name" value="IMIDAZOLE GLYCEROL PHOSPHATE SYNTHASE SUBUNIT HISH"/>
    <property type="match status" value="1"/>
</dbReference>
<evidence type="ECO:0000256" key="10">
    <source>
        <dbReference type="HAMAP-Rule" id="MF_00278"/>
    </source>
</evidence>
<feature type="active site" evidence="10 11">
    <location>
        <position position="183"/>
    </location>
</feature>
<evidence type="ECO:0000256" key="7">
    <source>
        <dbReference type="ARBA" id="ARBA00023239"/>
    </source>
</evidence>
<dbReference type="GO" id="GO:0004359">
    <property type="term" value="F:glutaminase activity"/>
    <property type="evidence" value="ECO:0007669"/>
    <property type="project" value="UniProtKB-EC"/>
</dbReference>
<dbReference type="UniPathway" id="UPA00031">
    <property type="reaction ID" value="UER00010"/>
</dbReference>
<keyword evidence="4 10" id="KW-0378">Hydrolase</keyword>
<evidence type="ECO:0000256" key="4">
    <source>
        <dbReference type="ARBA" id="ARBA00022801"/>
    </source>
</evidence>
<sequence>MIVIVDYDTGNTLNVKKALDYLAIDNQLSADPAVIMAASGLILPGVGAFKTAMNALQQRHLISVIQAFAATGKPLLGICLGMQLLFDRSEEFGETQGLGLIPGQVVAIPTKEGITIPHMGWNTNTLTQNDPFAAGFANQATYFVHSYYVQTKSTFTLATTDYGQPLTSIVRRQNILGTQFHPEKSGAIGLAGLQRFKEMTDHATLSSH</sequence>
<dbReference type="InterPro" id="IPR010139">
    <property type="entry name" value="Imidazole-glycPsynth_HisH"/>
</dbReference>
<evidence type="ECO:0000313" key="14">
    <source>
        <dbReference type="Proteomes" id="UP000051984"/>
    </source>
</evidence>
<dbReference type="GO" id="GO:0000105">
    <property type="term" value="P:L-histidine biosynthetic process"/>
    <property type="evidence" value="ECO:0007669"/>
    <property type="project" value="UniProtKB-UniRule"/>
</dbReference>
<dbReference type="InterPro" id="IPR029062">
    <property type="entry name" value="Class_I_gatase-like"/>
</dbReference>
<feature type="active site" description="Nucleophile" evidence="10 11">
    <location>
        <position position="79"/>
    </location>
</feature>
<dbReference type="InterPro" id="IPR017926">
    <property type="entry name" value="GATASE"/>
</dbReference>
<keyword evidence="3 10" id="KW-0028">Amino-acid biosynthesis</keyword>
<organism evidence="13 14">
    <name type="scientific">Lacticaseibacillus zeae DSM 20178 = KCTC 3804</name>
    <dbReference type="NCBI Taxonomy" id="1423816"/>
    <lineage>
        <taxon>Bacteria</taxon>
        <taxon>Bacillati</taxon>
        <taxon>Bacillota</taxon>
        <taxon>Bacilli</taxon>
        <taxon>Lactobacillales</taxon>
        <taxon>Lactobacillaceae</taxon>
        <taxon>Lacticaseibacillus</taxon>
    </lineage>
</organism>
<comment type="subunit">
    <text evidence="2 10">Heterodimer of HisH and HisF.</text>
</comment>
<evidence type="ECO:0000259" key="12">
    <source>
        <dbReference type="Pfam" id="PF00117"/>
    </source>
</evidence>
<dbReference type="eggNOG" id="COG0118">
    <property type="taxonomic scope" value="Bacteria"/>
</dbReference>
<dbReference type="Pfam" id="PF00117">
    <property type="entry name" value="GATase"/>
    <property type="match status" value="1"/>
</dbReference>
<dbReference type="PANTHER" id="PTHR42701">
    <property type="entry name" value="IMIDAZOLE GLYCEROL PHOSPHATE SYNTHASE SUBUNIT HISH"/>
    <property type="match status" value="1"/>
</dbReference>
<dbReference type="NCBIfam" id="TIGR01855">
    <property type="entry name" value="IMP_synth_hisH"/>
    <property type="match status" value="1"/>
</dbReference>
<gene>
    <name evidence="10" type="primary">hisH</name>
    <name evidence="13" type="ORF">FD51_GL000283</name>
</gene>
<evidence type="ECO:0000256" key="5">
    <source>
        <dbReference type="ARBA" id="ARBA00022962"/>
    </source>
</evidence>
<evidence type="ECO:0000256" key="11">
    <source>
        <dbReference type="PIRSR" id="PIRSR000495-1"/>
    </source>
</evidence>
<name>A0A0R1F3T3_LACZE</name>
<dbReference type="GO" id="GO:0016829">
    <property type="term" value="F:lyase activity"/>
    <property type="evidence" value="ECO:0007669"/>
    <property type="project" value="UniProtKB-KW"/>
</dbReference>
<dbReference type="EMBL" id="AZCT01000001">
    <property type="protein sequence ID" value="KRK13722.1"/>
    <property type="molecule type" value="Genomic_DNA"/>
</dbReference>